<comment type="function">
    <text evidence="7">Component of the SMC5-SMC6 complex, that promotes sister chromatid alignment after DNA damage and facilitates double-stranded DNA breaks (DSBs) repair via homologous recombination between sister chromatids.</text>
</comment>
<evidence type="ECO:0000256" key="7">
    <source>
        <dbReference type="RuleBase" id="RU365071"/>
    </source>
</evidence>
<dbReference type="GO" id="GO:0030915">
    <property type="term" value="C:Smc5-Smc6 complex"/>
    <property type="evidence" value="ECO:0007669"/>
    <property type="project" value="UniProtKB-UniRule"/>
</dbReference>
<dbReference type="EMBL" id="VXIV02003140">
    <property type="protein sequence ID" value="KAF6020922.1"/>
    <property type="molecule type" value="Genomic_DNA"/>
</dbReference>
<comment type="caution">
    <text evidence="9">The sequence shown here is derived from an EMBL/GenBank/DDBJ whole genome shotgun (WGS) entry which is preliminary data.</text>
</comment>
<sequence>MADAQNVKAAYRQLADEVKEKEDDLIQPKSEALVDVVSRANDLFEKVETANEGAEDSKLMAHIAYIGRKKVQEVKTDAVYFSPSEFVQKLSDYTLQGEEGVLQSEHWTMLGKAVQNFFKRPPTCTFLLGSFAKEAQQKKERVKRVRVEKDDNSKDKSTAVKKIANDDETLETTAHDVSKRVLPQLIKLCDHSKGPIDYYEFVVDPDSFGRTVENMFHVSFLIRDGLAEISLDSDHLPVIRPTKYGRSGTLEGREKELLELPRHQVVNYITIQQWRELIETFKIKKARIPPRKS</sequence>
<dbReference type="AlphaFoldDB" id="A0A7J7J425"/>
<evidence type="ECO:0000256" key="5">
    <source>
        <dbReference type="ARBA" id="ARBA00023204"/>
    </source>
</evidence>
<accession>A0A7J7J425</accession>
<comment type="similarity">
    <text evidence="2 7">Belongs to the NSE4 family.</text>
</comment>
<dbReference type="Pfam" id="PF08743">
    <property type="entry name" value="Nse4_C"/>
    <property type="match status" value="1"/>
</dbReference>
<organism evidence="9 10">
    <name type="scientific">Bugula neritina</name>
    <name type="common">Brown bryozoan</name>
    <name type="synonym">Sertularia neritina</name>
    <dbReference type="NCBI Taxonomy" id="10212"/>
    <lineage>
        <taxon>Eukaryota</taxon>
        <taxon>Metazoa</taxon>
        <taxon>Spiralia</taxon>
        <taxon>Lophotrochozoa</taxon>
        <taxon>Bryozoa</taxon>
        <taxon>Gymnolaemata</taxon>
        <taxon>Cheilostomatida</taxon>
        <taxon>Flustrina</taxon>
        <taxon>Buguloidea</taxon>
        <taxon>Bugulidae</taxon>
        <taxon>Bugula</taxon>
    </lineage>
</organism>
<dbReference type="PANTHER" id="PTHR16140">
    <property type="entry name" value="NON-STRUCTURAL MAINTENANCE OF CHROMOSOMES ELEMENT 4"/>
    <property type="match status" value="1"/>
</dbReference>
<evidence type="ECO:0000256" key="3">
    <source>
        <dbReference type="ARBA" id="ARBA00022763"/>
    </source>
</evidence>
<dbReference type="GO" id="GO:0005634">
    <property type="term" value="C:nucleus"/>
    <property type="evidence" value="ECO:0007669"/>
    <property type="project" value="UniProtKB-SubCell"/>
</dbReference>
<protein>
    <recommendedName>
        <fullName evidence="7">Non-structural maintenance of chromosomes element 4</fullName>
    </recommendedName>
</protein>
<dbReference type="GO" id="GO:0006281">
    <property type="term" value="P:DNA repair"/>
    <property type="evidence" value="ECO:0007669"/>
    <property type="project" value="UniProtKB-UniRule"/>
</dbReference>
<keyword evidence="4 7" id="KW-0233">DNA recombination</keyword>
<comment type="subcellular location">
    <subcellularLocation>
        <location evidence="1 7">Nucleus</location>
    </subcellularLocation>
</comment>
<dbReference type="OrthoDB" id="361242at2759"/>
<dbReference type="Proteomes" id="UP000593567">
    <property type="component" value="Unassembled WGS sequence"/>
</dbReference>
<evidence type="ECO:0000313" key="10">
    <source>
        <dbReference type="Proteomes" id="UP000593567"/>
    </source>
</evidence>
<evidence type="ECO:0000259" key="8">
    <source>
        <dbReference type="Pfam" id="PF08743"/>
    </source>
</evidence>
<evidence type="ECO:0000256" key="1">
    <source>
        <dbReference type="ARBA" id="ARBA00004123"/>
    </source>
</evidence>
<dbReference type="InterPro" id="IPR014854">
    <property type="entry name" value="Nse4_C"/>
</dbReference>
<dbReference type="PANTHER" id="PTHR16140:SF0">
    <property type="entry name" value="NON-STRUCTURAL MAINTENANCE OF CHROMOSOMES ELEMENT 4"/>
    <property type="match status" value="1"/>
</dbReference>
<evidence type="ECO:0000256" key="4">
    <source>
        <dbReference type="ARBA" id="ARBA00023172"/>
    </source>
</evidence>
<reference evidence="9" key="1">
    <citation type="submission" date="2020-06" db="EMBL/GenBank/DDBJ databases">
        <title>Draft genome of Bugula neritina, a colonial animal packing powerful symbionts and potential medicines.</title>
        <authorList>
            <person name="Rayko M."/>
        </authorList>
    </citation>
    <scope>NUCLEOTIDE SEQUENCE [LARGE SCALE GENOMIC DNA]</scope>
    <source>
        <strain evidence="9">Kwan_BN1</strain>
    </source>
</reference>
<keyword evidence="3 7" id="KW-0227">DNA damage</keyword>
<evidence type="ECO:0000256" key="6">
    <source>
        <dbReference type="ARBA" id="ARBA00023242"/>
    </source>
</evidence>
<proteinExistence type="inferred from homology"/>
<feature type="domain" description="Non-structural maintenance of chromosome element 4 C-terminal" evidence="8">
    <location>
        <begin position="195"/>
        <end position="286"/>
    </location>
</feature>
<dbReference type="GO" id="GO:0006310">
    <property type="term" value="P:DNA recombination"/>
    <property type="evidence" value="ECO:0007669"/>
    <property type="project" value="UniProtKB-UniRule"/>
</dbReference>
<evidence type="ECO:0000313" key="9">
    <source>
        <dbReference type="EMBL" id="KAF6020922.1"/>
    </source>
</evidence>
<gene>
    <name evidence="9" type="ORF">EB796_020725</name>
</gene>
<keyword evidence="6 7" id="KW-0539">Nucleus</keyword>
<keyword evidence="10" id="KW-1185">Reference proteome</keyword>
<name>A0A7J7J425_BUGNE</name>
<keyword evidence="5 7" id="KW-0234">DNA repair</keyword>
<evidence type="ECO:0000256" key="2">
    <source>
        <dbReference type="ARBA" id="ARBA00008997"/>
    </source>
</evidence>
<comment type="subunit">
    <text evidence="7">Component of the SMC5-SMC6 complex.</text>
</comment>
<dbReference type="InterPro" id="IPR027786">
    <property type="entry name" value="Nse4/EID"/>
</dbReference>